<dbReference type="OrthoDB" id="72819at2759"/>
<evidence type="ECO:0000259" key="2">
    <source>
        <dbReference type="Pfam" id="PF18036"/>
    </source>
</evidence>
<feature type="compositionally biased region" description="Basic and acidic residues" evidence="1">
    <location>
        <begin position="171"/>
        <end position="187"/>
    </location>
</feature>
<dbReference type="Proteomes" id="UP000188268">
    <property type="component" value="Unassembled WGS sequence"/>
</dbReference>
<proteinExistence type="predicted"/>
<evidence type="ECO:0000313" key="4">
    <source>
        <dbReference type="Proteomes" id="UP000188268"/>
    </source>
</evidence>
<dbReference type="PANTHER" id="PTHR14942">
    <property type="entry name" value="U11/U12 SMALL NUCLEAR RIBONUCLEOPROTEIN 25 KDA PROTEIN"/>
    <property type="match status" value="1"/>
</dbReference>
<dbReference type="PANTHER" id="PTHR14942:SF9">
    <property type="entry name" value="OS02G0188500 PROTEIN"/>
    <property type="match status" value="1"/>
</dbReference>
<dbReference type="InterPro" id="IPR039690">
    <property type="entry name" value="SNRNP25"/>
</dbReference>
<dbReference type="AlphaFoldDB" id="A0A1R3G8J1"/>
<dbReference type="Gramene" id="OMO54376">
    <property type="protein sequence ID" value="OMO54376"/>
    <property type="gene ID" value="CCACVL1_27854"/>
</dbReference>
<protein>
    <recommendedName>
        <fullName evidence="2">SNRNP25 ubiquitin-like domain-containing protein</fullName>
    </recommendedName>
</protein>
<evidence type="ECO:0000256" key="1">
    <source>
        <dbReference type="SAM" id="MobiDB-lite"/>
    </source>
</evidence>
<dbReference type="GO" id="GO:0000398">
    <property type="term" value="P:mRNA splicing, via spliceosome"/>
    <property type="evidence" value="ECO:0007669"/>
    <property type="project" value="InterPro"/>
</dbReference>
<dbReference type="Pfam" id="PF18036">
    <property type="entry name" value="Ubiquitin_4"/>
    <property type="match status" value="1"/>
</dbReference>
<dbReference type="Gene3D" id="3.10.20.90">
    <property type="entry name" value="Phosphatidylinositol 3-kinase Catalytic Subunit, Chain A, domain 1"/>
    <property type="match status" value="1"/>
</dbReference>
<feature type="domain" description="SNRNP25 ubiquitin-like" evidence="2">
    <location>
        <begin position="69"/>
        <end position="150"/>
    </location>
</feature>
<feature type="region of interest" description="Disordered" evidence="1">
    <location>
        <begin position="171"/>
        <end position="190"/>
    </location>
</feature>
<dbReference type="STRING" id="210143.A0A1R3G8J1"/>
<dbReference type="CDD" id="cd17058">
    <property type="entry name" value="Ubl_SNRNP25"/>
    <property type="match status" value="1"/>
</dbReference>
<evidence type="ECO:0000313" key="3">
    <source>
        <dbReference type="EMBL" id="OMO54376.1"/>
    </source>
</evidence>
<reference evidence="3 4" key="1">
    <citation type="submission" date="2013-09" db="EMBL/GenBank/DDBJ databases">
        <title>Corchorus capsularis genome sequencing.</title>
        <authorList>
            <person name="Alam M."/>
            <person name="Haque M.S."/>
            <person name="Islam M.S."/>
            <person name="Emdad E.M."/>
            <person name="Islam M.M."/>
            <person name="Ahmed B."/>
            <person name="Halim A."/>
            <person name="Hossen Q.M.M."/>
            <person name="Hossain M.Z."/>
            <person name="Ahmed R."/>
            <person name="Khan M.M."/>
            <person name="Islam R."/>
            <person name="Rashid M.M."/>
            <person name="Khan S.A."/>
            <person name="Rahman M.S."/>
            <person name="Alam M."/>
        </authorList>
    </citation>
    <scope>NUCLEOTIDE SEQUENCE [LARGE SCALE GENOMIC DNA]</scope>
    <source>
        <strain evidence="4">cv. CVL-1</strain>
        <tissue evidence="3">Whole seedling</tissue>
    </source>
</reference>
<sequence length="237" mass="26230">MEIYKENSGSNRGGSMGVLNLLERRCLAPINFNSGGNGSGTGSDDGEEIESLLSKKLLYRKLPQQRFFKLSVLKLDGSLFDVNVGRNATVAELKVAIEELFAELPEESNGCISWSHVWGHFCLSYDGQKLVNNKACIKNFGIKDGDQAGFTIGAEFSPSGSGHEKRQNVVNHNDLDENKEDNSSDHYVEEEEIPLPEVKLTRLLSGWLSSTKLWAVSRKGSQGRNHRSRLTLKCLKG</sequence>
<keyword evidence="4" id="KW-1185">Reference proteome</keyword>
<dbReference type="EMBL" id="AWWV01014985">
    <property type="protein sequence ID" value="OMO54376.1"/>
    <property type="molecule type" value="Genomic_DNA"/>
</dbReference>
<accession>A0A1R3G8J1</accession>
<comment type="caution">
    <text evidence="3">The sequence shown here is derived from an EMBL/GenBank/DDBJ whole genome shotgun (WGS) entry which is preliminary data.</text>
</comment>
<name>A0A1R3G8J1_COCAP</name>
<gene>
    <name evidence="3" type="ORF">CCACVL1_27854</name>
</gene>
<dbReference type="SUPFAM" id="SSF54236">
    <property type="entry name" value="Ubiquitin-like"/>
    <property type="match status" value="1"/>
</dbReference>
<dbReference type="InterPro" id="IPR040610">
    <property type="entry name" value="SNRNP25_ubiquitin"/>
</dbReference>
<organism evidence="3 4">
    <name type="scientific">Corchorus capsularis</name>
    <name type="common">Jute</name>
    <dbReference type="NCBI Taxonomy" id="210143"/>
    <lineage>
        <taxon>Eukaryota</taxon>
        <taxon>Viridiplantae</taxon>
        <taxon>Streptophyta</taxon>
        <taxon>Embryophyta</taxon>
        <taxon>Tracheophyta</taxon>
        <taxon>Spermatophyta</taxon>
        <taxon>Magnoliopsida</taxon>
        <taxon>eudicotyledons</taxon>
        <taxon>Gunneridae</taxon>
        <taxon>Pentapetalae</taxon>
        <taxon>rosids</taxon>
        <taxon>malvids</taxon>
        <taxon>Malvales</taxon>
        <taxon>Malvaceae</taxon>
        <taxon>Grewioideae</taxon>
        <taxon>Apeibeae</taxon>
        <taxon>Corchorus</taxon>
    </lineage>
</organism>
<dbReference type="InterPro" id="IPR029071">
    <property type="entry name" value="Ubiquitin-like_domsf"/>
</dbReference>
<dbReference type="OMA" id="FEIHVGR"/>